<reference evidence="2" key="8">
    <citation type="journal article" date="2005" name="Science">
        <title>Antisense Transcription in the Mammalian Transcriptome.</title>
        <authorList>
            <consortium name="RIKEN Genome Exploration Research Group and Genome Science Group (Genome Network Project Core Group) and the FANTOM Consortium"/>
        </authorList>
    </citation>
    <scope>NUCLEOTIDE SEQUENCE</scope>
    <source>
        <strain evidence="2">C57BL/6J</strain>
        <tissue evidence="2">Cerebellum</tissue>
    </source>
</reference>
<protein>
    <submittedName>
        <fullName evidence="2">Uncharacterized protein</fullName>
    </submittedName>
</protein>
<proteinExistence type="evidence at transcript level"/>
<evidence type="ECO:0000313" key="2">
    <source>
        <dbReference type="EMBL" id="BAC29266.1"/>
    </source>
</evidence>
<name>Q8CBH8_MOUSE</name>
<reference evidence="2" key="4">
    <citation type="journal article" date="2001" name="Nature">
        <title>Functional annotation of a full-length mouse cDNA collection.</title>
        <authorList>
            <consortium name="The RIKEN Genome Exploration Research Group Phase II Team and the FANTOM Consortium"/>
        </authorList>
    </citation>
    <scope>NUCLEOTIDE SEQUENCE</scope>
    <source>
        <strain evidence="2">C57BL/6J</strain>
        <tissue evidence="2">Cerebellum</tissue>
    </source>
</reference>
<dbReference type="EMBL" id="AK035982">
    <property type="protein sequence ID" value="BAC29266.1"/>
    <property type="molecule type" value="mRNA"/>
</dbReference>
<dbReference type="AlphaFoldDB" id="Q8CBH8"/>
<organism evidence="2">
    <name type="scientific">Mus musculus</name>
    <name type="common">Mouse</name>
    <dbReference type="NCBI Taxonomy" id="10090"/>
    <lineage>
        <taxon>Eukaryota</taxon>
        <taxon>Metazoa</taxon>
        <taxon>Chordata</taxon>
        <taxon>Craniata</taxon>
        <taxon>Vertebrata</taxon>
        <taxon>Euteleostomi</taxon>
        <taxon>Mammalia</taxon>
        <taxon>Eutheria</taxon>
        <taxon>Euarchontoglires</taxon>
        <taxon>Glires</taxon>
        <taxon>Rodentia</taxon>
        <taxon>Myomorpha</taxon>
        <taxon>Muroidea</taxon>
        <taxon>Muridae</taxon>
        <taxon>Murinae</taxon>
        <taxon>Mus</taxon>
        <taxon>Mus</taxon>
    </lineage>
</organism>
<sequence length="186" mass="20638">MAGQMLSFRWKTGPRCEQGLVTIAHTGAQGQNHQGTALDPLKVEMRKGGRAILAQSSGTQPRQGLRRSPCLCGAKGYCWGFELVPEEERLSRGPQRPEGDGTILPIWTRVATGRGPRWGVGYPGHEYIDLCSSRDDMCGPVNHRNHGMSGRWRSAGRQRSGRRGTAIRDMEKVMSLRNNVSQRNEL</sequence>
<evidence type="ECO:0000256" key="1">
    <source>
        <dbReference type="SAM" id="MobiDB-lite"/>
    </source>
</evidence>
<reference evidence="2" key="7">
    <citation type="journal article" date="2005" name="Science">
        <title>The Transcriptional Landscape of the Mammalian Genome.</title>
        <authorList>
            <consortium name="The FANTOM Consortium"/>
            <consortium name="Riken Genome Exploration Research Group and Genome Science Group (Genome Network Project Core Group)"/>
        </authorList>
    </citation>
    <scope>NUCLEOTIDE SEQUENCE</scope>
    <source>
        <strain evidence="2">C57BL/6J</strain>
        <tissue evidence="2">Cerebellum</tissue>
    </source>
</reference>
<reference evidence="2" key="6">
    <citation type="journal article" date="2002" name="Nature">
        <title>Analysis of the mouse transcriptome based on functional annotation of 60,770 full-length cDNAs.</title>
        <authorList>
            <consortium name="The FANTOM Consortium and the RIKEN Genome Exploration Research Group Phase I and II Team"/>
        </authorList>
    </citation>
    <scope>NUCLEOTIDE SEQUENCE</scope>
    <source>
        <strain evidence="2">C57BL/6J</strain>
        <tissue evidence="2">Cerebellum</tissue>
    </source>
</reference>
<accession>Q8CBH8</accession>
<feature type="region of interest" description="Disordered" evidence="1">
    <location>
        <begin position="142"/>
        <end position="164"/>
    </location>
</feature>
<reference evidence="2" key="2">
    <citation type="journal article" date="2000" name="Genome Res.">
        <title>Normalization and subtraction of cap-trapper-selected cDNAs to prepare full-length cDNA libraries for rapid discovery of new genes.</title>
        <authorList>
            <person name="Carninci P."/>
            <person name="Shibata Y."/>
            <person name="Hayatsu N."/>
            <person name="Sugahara Y."/>
            <person name="Shibata K."/>
            <person name="Itoh M."/>
            <person name="Konno H."/>
            <person name="Okazaki Y."/>
            <person name="Muramatsu M."/>
            <person name="Hayashizaki Y."/>
        </authorList>
    </citation>
    <scope>NUCLEOTIDE SEQUENCE</scope>
    <source>
        <strain evidence="2">C57BL/6J</strain>
        <tissue evidence="2">Cerebellum</tissue>
    </source>
</reference>
<reference evidence="2" key="1">
    <citation type="journal article" date="1999" name="Methods Enzymol.">
        <title>High-efficiency full-length cDNA cloning.</title>
        <authorList>
            <person name="Carninci P."/>
            <person name="Hayashizaki Y."/>
        </authorList>
    </citation>
    <scope>NUCLEOTIDE SEQUENCE</scope>
    <source>
        <strain evidence="2">C57BL/6J</strain>
        <tissue evidence="2">Cerebellum</tissue>
    </source>
</reference>
<reference evidence="2" key="5">
    <citation type="submission" date="2001-07" db="EMBL/GenBank/DDBJ databases">
        <authorList>
            <person name="Adachi J."/>
            <person name="Aizawa K."/>
            <person name="Akimura T."/>
            <person name="Arakawa T."/>
            <person name="Bono H."/>
            <person name="Carninci P."/>
            <person name="Fukuda S."/>
            <person name="Furuno M."/>
            <person name="Hanagaki T."/>
            <person name="Hara A."/>
            <person name="Hashizume W."/>
            <person name="Hayashida K."/>
            <person name="Hayatsu N."/>
            <person name="Hiramoto K."/>
            <person name="Hiraoka T."/>
            <person name="Hirozane T."/>
            <person name="Hori F."/>
            <person name="Imotani K."/>
            <person name="Ishii Y."/>
            <person name="Itoh M."/>
            <person name="Kagawa I."/>
            <person name="Kasukawa T."/>
            <person name="Katoh H."/>
            <person name="Kawai J."/>
            <person name="Kojima Y."/>
            <person name="Kondo S."/>
            <person name="Konno H."/>
            <person name="Kouda M."/>
            <person name="Koya S."/>
            <person name="Kurihara C."/>
            <person name="Matsuyama T."/>
            <person name="Miyazaki A."/>
            <person name="Murata M."/>
            <person name="Nakamura M."/>
            <person name="Nishi K."/>
            <person name="Nomura K."/>
            <person name="Numazaki R."/>
            <person name="Ohno M."/>
            <person name="Ohsato N."/>
            <person name="Okazaki Y."/>
            <person name="Saito R."/>
            <person name="Saitoh H."/>
            <person name="Sakai C."/>
            <person name="Sakai K."/>
            <person name="Sakazume N."/>
            <person name="Sano H."/>
            <person name="Sasaki D."/>
            <person name="Shibata K."/>
            <person name="Shinagawa A."/>
            <person name="Shiraki T."/>
            <person name="Sogabe Y."/>
            <person name="Tagami M."/>
            <person name="Tagawa A."/>
            <person name="Takahashi F."/>
            <person name="Takaku-Akahira S."/>
            <person name="Takeda Y."/>
            <person name="Tanaka T."/>
            <person name="Tomaru A."/>
            <person name="Toya T."/>
            <person name="Yasunishi A."/>
            <person name="Muramatsu M."/>
            <person name="Hayashizaki Y."/>
        </authorList>
    </citation>
    <scope>NUCLEOTIDE SEQUENCE</scope>
    <source>
        <strain evidence="2">C57BL/6J</strain>
        <tissue evidence="2">Cerebellum</tissue>
    </source>
</reference>
<reference evidence="2" key="3">
    <citation type="journal article" date="2000" name="Genome Res.">
        <title>RIKEN integrated sequence analysis (RISA) system--384-format sequencing pipeline with 384 multicapillary sequencer.</title>
        <authorList>
            <person name="Shibata K."/>
            <person name="Itoh M."/>
            <person name="Aizawa K."/>
            <person name="Nagaoka S."/>
            <person name="Sasaki N."/>
            <person name="Carninci P."/>
            <person name="Konno H."/>
            <person name="Akiyama J."/>
            <person name="Nishi K."/>
            <person name="Kitsunai T."/>
            <person name="Tashiro H."/>
            <person name="Itoh M."/>
            <person name="Sumi N."/>
            <person name="Ishii Y."/>
            <person name="Nakamura S."/>
            <person name="Hazama M."/>
            <person name="Nishine T."/>
            <person name="Harada A."/>
            <person name="Yamamoto R."/>
            <person name="Matsumoto H."/>
            <person name="Sakaguchi S."/>
            <person name="Ikegami T."/>
            <person name="Kashiwagi K."/>
            <person name="Fujiwake S."/>
            <person name="Inoue K."/>
            <person name="Togawa Y."/>
            <person name="Izawa M."/>
            <person name="Ohara E."/>
            <person name="Watahiki M."/>
            <person name="Yoneda Y."/>
            <person name="Ishikawa T."/>
            <person name="Ozawa K."/>
            <person name="Tanaka T."/>
            <person name="Matsuura S."/>
            <person name="Kawai J."/>
            <person name="Okazaki Y."/>
            <person name="Muramatsu M."/>
            <person name="Inoue Y."/>
            <person name="Kira A."/>
            <person name="Hayashizaki Y."/>
        </authorList>
    </citation>
    <scope>NUCLEOTIDE SEQUENCE</scope>
    <source>
        <strain evidence="2">C57BL/6J</strain>
        <tissue evidence="2">Cerebellum</tissue>
    </source>
</reference>